<reference evidence="1 2" key="1">
    <citation type="submission" date="2016-10" db="EMBL/GenBank/DDBJ databases">
        <title>Pseudomonas lactis sp. nov. and Pseudomonas paralactis sp. nov., isolated from bovine raw milk.</title>
        <authorList>
            <person name="Von Neubeck M."/>
            <person name="Huptas C."/>
            <person name="Glueck C."/>
            <person name="Krewinkel M."/>
            <person name="Stoeckel M."/>
            <person name="Stressler T."/>
            <person name="Fischer L."/>
            <person name="Hinrichs J."/>
            <person name="Scherer S."/>
            <person name="Wenning M."/>
        </authorList>
    </citation>
    <scope>NUCLEOTIDE SEQUENCE [LARGE SCALE GENOMIC DNA]</scope>
    <source>
        <strain evidence="1 2">DSM 17516</strain>
    </source>
</reference>
<gene>
    <name evidence="1" type="ORF">BLL36_06075</name>
</gene>
<proteinExistence type="predicted"/>
<comment type="caution">
    <text evidence="1">The sequence shown here is derived from an EMBL/GenBank/DDBJ whole genome shotgun (WGS) entry which is preliminary data.</text>
</comment>
<dbReference type="OrthoDB" id="775526at2"/>
<dbReference type="AlphaFoldDB" id="A0A1V2KDX5"/>
<evidence type="ECO:0000313" key="1">
    <source>
        <dbReference type="EMBL" id="ONH55680.1"/>
    </source>
</evidence>
<organism evidence="1 2">
    <name type="scientific">Pseudomonas cedrina subsp. cedrina</name>
    <dbReference type="NCBI Taxonomy" id="76762"/>
    <lineage>
        <taxon>Bacteria</taxon>
        <taxon>Pseudomonadati</taxon>
        <taxon>Pseudomonadota</taxon>
        <taxon>Gammaproteobacteria</taxon>
        <taxon>Pseudomonadales</taxon>
        <taxon>Pseudomonadaceae</taxon>
        <taxon>Pseudomonas</taxon>
    </lineage>
</organism>
<accession>A0A1V2KDX5</accession>
<name>A0A1V2KDX5_PSECE</name>
<sequence length="136" mass="15425">MKSREITLIKNGIRENAVVEYEAGKPTLNLLLNNGLRKTYTALDLYDSFGLMRADLKDIQFLCKGARINVHTSGMSSHMSNGLVAYELTMGQPDGELVHIFAYEEVDLTNDIQEQHDFCLRWAESFQEQRYGSGSM</sequence>
<evidence type="ECO:0000313" key="2">
    <source>
        <dbReference type="Proteomes" id="UP000189295"/>
    </source>
</evidence>
<dbReference type="RefSeq" id="WP_076950596.1">
    <property type="nucleotide sequence ID" value="NZ_MNPW01000003.1"/>
</dbReference>
<dbReference type="Proteomes" id="UP000189295">
    <property type="component" value="Unassembled WGS sequence"/>
</dbReference>
<protein>
    <submittedName>
        <fullName evidence="1">Uncharacterized protein</fullName>
    </submittedName>
</protein>
<dbReference type="EMBL" id="MNPW01000003">
    <property type="protein sequence ID" value="ONH55680.1"/>
    <property type="molecule type" value="Genomic_DNA"/>
</dbReference>